<dbReference type="PANTHER" id="PTHR30441">
    <property type="entry name" value="DUF748 DOMAIN-CONTAINING PROTEIN"/>
    <property type="match status" value="1"/>
</dbReference>
<dbReference type="Pfam" id="PF05170">
    <property type="entry name" value="AsmA"/>
    <property type="match status" value="2"/>
</dbReference>
<feature type="domain" description="AsmA" evidence="2">
    <location>
        <begin position="240"/>
        <end position="494"/>
    </location>
</feature>
<protein>
    <submittedName>
        <fullName evidence="3">Outer membrane assembly protein AsmA</fullName>
    </submittedName>
</protein>
<dbReference type="GO" id="GO:0090313">
    <property type="term" value="P:regulation of protein targeting to membrane"/>
    <property type="evidence" value="ECO:0007669"/>
    <property type="project" value="TreeGrafter"/>
</dbReference>
<evidence type="ECO:0000313" key="3">
    <source>
        <dbReference type="EMBL" id="GKX56058.1"/>
    </source>
</evidence>
<dbReference type="PANTHER" id="PTHR30441:SF4">
    <property type="entry name" value="PROTEIN ASMA"/>
    <property type="match status" value="1"/>
</dbReference>
<accession>A0AAV5N3H8</accession>
<dbReference type="NCBIfam" id="NF008091">
    <property type="entry name" value="PRK10833.1"/>
    <property type="match status" value="1"/>
</dbReference>
<dbReference type="Proteomes" id="UP001058124">
    <property type="component" value="Unassembled WGS sequence"/>
</dbReference>
<gene>
    <name evidence="3" type="ORF">SOASR030_21700</name>
</gene>
<dbReference type="InterPro" id="IPR052894">
    <property type="entry name" value="AsmA-related"/>
</dbReference>
<reference evidence="3" key="1">
    <citation type="submission" date="2022-06" db="EMBL/GenBank/DDBJ databases">
        <title>Draft genome sequences of Leminorella grimontii str. JCM5902.</title>
        <authorList>
            <person name="Wakabayashi Y."/>
            <person name="Kojima K."/>
        </authorList>
    </citation>
    <scope>NUCLEOTIDE SEQUENCE</scope>
    <source>
        <strain evidence="3">JCM 5902</strain>
    </source>
</reference>
<name>A0AAV5N3H8_9GAMM</name>
<keyword evidence="4" id="KW-1185">Reference proteome</keyword>
<evidence type="ECO:0000313" key="4">
    <source>
        <dbReference type="Proteomes" id="UP001058124"/>
    </source>
</evidence>
<evidence type="ECO:0000259" key="2">
    <source>
        <dbReference type="Pfam" id="PF05170"/>
    </source>
</evidence>
<dbReference type="GO" id="GO:0005886">
    <property type="term" value="C:plasma membrane"/>
    <property type="evidence" value="ECO:0007669"/>
    <property type="project" value="TreeGrafter"/>
</dbReference>
<dbReference type="InterPro" id="IPR007844">
    <property type="entry name" value="AsmA"/>
</dbReference>
<organism evidence="3 4">
    <name type="scientific">Leminorella grimontii</name>
    <dbReference type="NCBI Taxonomy" id="82981"/>
    <lineage>
        <taxon>Bacteria</taxon>
        <taxon>Pseudomonadati</taxon>
        <taxon>Pseudomonadota</taxon>
        <taxon>Gammaproteobacteria</taxon>
        <taxon>Enterobacterales</taxon>
        <taxon>Budviciaceae</taxon>
        <taxon>Leminorella</taxon>
    </lineage>
</organism>
<dbReference type="EMBL" id="BRLH01000004">
    <property type="protein sequence ID" value="GKX56058.1"/>
    <property type="molecule type" value="Genomic_DNA"/>
</dbReference>
<feature type="region of interest" description="Disordered" evidence="1">
    <location>
        <begin position="104"/>
        <end position="124"/>
    </location>
</feature>
<sequence length="602" mass="65464">MSALVLLVDPNDFRSYMVKKVEDKTGYHLKVEGDLRWHVWPQLSILAGQMSLTAPGADSPIVSAENMRLDVELMPLFSHQLVVKNVTLKGGVIQLLPQTQAQTAESAPIAPPDATQGKGVPENGSAGSRWALELNQVKISDSILVWQRSENDTVTVRDINMTLERTDDRAADLNVSARINRDQRELGFSMDGGLNLVDFPQSLAVNISKFDYQLQGAGMPQSGIKGEGAFEAVYQRSPQSVHIAPLSLTVNDSQITADLSATLGETPHYALKANSESLDLDALFSNSLDNNGGSAVKNETPRPVTSSANGLSDALDLSVLKSFDATLELSVGSLTYHKIPLSGVSLKAVNKDGVLTLENATAKAFSGEFDAKGSVDGTKAQPTIALAPQIKHIQLGELLKTLGYPQTMTGQLTMQGNFNSVGSELTSLENGWRGSAHLVVDGARLHGLNIQQLIQQAVTRSNKDVKGMDNYERYTEVQRLVVDTVLNQGQVKVTRLNGASELLTVAGTGTLTLPKQYCDMNLNIRVTKGWGGKSEVVNILQKTTIPLRIYGPWSKLSYQLNVDQILRDQLKSQLGQALDKWLDKNKDKQESKDAKKLLEKLL</sequence>
<dbReference type="AlphaFoldDB" id="A0AAV5N3H8"/>
<comment type="caution">
    <text evidence="3">The sequence shown here is derived from an EMBL/GenBank/DDBJ whole genome shotgun (WGS) entry which is preliminary data.</text>
</comment>
<feature type="domain" description="AsmA" evidence="2">
    <location>
        <begin position="3"/>
        <end position="162"/>
    </location>
</feature>
<evidence type="ECO:0000256" key="1">
    <source>
        <dbReference type="SAM" id="MobiDB-lite"/>
    </source>
</evidence>
<proteinExistence type="predicted"/>